<dbReference type="EMBL" id="JROO01000063">
    <property type="protein sequence ID" value="KIH96500.1"/>
    <property type="molecule type" value="Genomic_DNA"/>
</dbReference>
<name>A0A0C2JBZ5_9ACTN</name>
<dbReference type="InterPro" id="IPR037175">
    <property type="entry name" value="KFase_sf"/>
</dbReference>
<dbReference type="PANTHER" id="PTHR31118:SF32">
    <property type="entry name" value="KYNURENINE FORMAMIDASE"/>
    <property type="match status" value="1"/>
</dbReference>
<keyword evidence="2" id="KW-1185">Reference proteome</keyword>
<dbReference type="Proteomes" id="UP000031675">
    <property type="component" value="Unassembled WGS sequence"/>
</dbReference>
<dbReference type="GO" id="GO:0019441">
    <property type="term" value="P:L-tryptophan catabolic process to kynurenine"/>
    <property type="evidence" value="ECO:0007669"/>
    <property type="project" value="InterPro"/>
</dbReference>
<accession>A0A0C2JBZ5</accession>
<dbReference type="Pfam" id="PF04199">
    <property type="entry name" value="Cyclase"/>
    <property type="match status" value="1"/>
</dbReference>
<protein>
    <submittedName>
        <fullName evidence="1">Cyclase</fullName>
    </submittedName>
</protein>
<dbReference type="RefSeq" id="WP_040276807.1">
    <property type="nucleotide sequence ID" value="NZ_JROO01000063.1"/>
</dbReference>
<dbReference type="InterPro" id="IPR007325">
    <property type="entry name" value="KFase/CYL"/>
</dbReference>
<proteinExistence type="predicted"/>
<dbReference type="OrthoDB" id="7067800at2"/>
<reference evidence="2" key="1">
    <citation type="journal article" date="2015" name="Chem. Biol.">
        <title>Structure, bioactivity, and resistance mechanism of streptomonomicin, an unusual lasso Peptide from an understudied halophilic actinomycete.</title>
        <authorList>
            <person name="Metelev M."/>
            <person name="Tietz J.I."/>
            <person name="Melby J.O."/>
            <person name="Blair P.M."/>
            <person name="Zhu L."/>
            <person name="Livnat I."/>
            <person name="Severinov K."/>
            <person name="Mitchell D.A."/>
        </authorList>
    </citation>
    <scope>NUCLEOTIDE SEQUENCE [LARGE SCALE GENOMIC DNA]</scope>
    <source>
        <strain evidence="2">YIM 90003</strain>
    </source>
</reference>
<sequence length="223" mass="23946">MTQLVDVSHQIAAGMTTYPGLPGPVIDEHLSFEDSHATYAQGTEFTIGRISLVSNTGTYLDTPAHRYRDGADLADLELEKVADLPGTVIDRRDSDERAITADAVKGLDVAGRAVLLRTGWDRHWRSEQYGSPEHPYLTADAARALADAGAALVGIDSVNIDDTSPQSQGSRPVHSLLLAAGIPVVEHLCLLDRLPTTGFAFFAVPVKIRGMATFPVRAFAVVE</sequence>
<dbReference type="STRING" id="183763.LP52_24645"/>
<dbReference type="SUPFAM" id="SSF102198">
    <property type="entry name" value="Putative cyclase"/>
    <property type="match status" value="1"/>
</dbReference>
<dbReference type="GO" id="GO:0004061">
    <property type="term" value="F:arylformamidase activity"/>
    <property type="evidence" value="ECO:0007669"/>
    <property type="project" value="InterPro"/>
</dbReference>
<dbReference type="PANTHER" id="PTHR31118">
    <property type="entry name" value="CYCLASE-LIKE PROTEIN 2"/>
    <property type="match status" value="1"/>
</dbReference>
<dbReference type="AlphaFoldDB" id="A0A0C2JBZ5"/>
<organism evidence="1 2">
    <name type="scientific">Streptomonospora alba</name>
    <dbReference type="NCBI Taxonomy" id="183763"/>
    <lineage>
        <taxon>Bacteria</taxon>
        <taxon>Bacillati</taxon>
        <taxon>Actinomycetota</taxon>
        <taxon>Actinomycetes</taxon>
        <taxon>Streptosporangiales</taxon>
        <taxon>Nocardiopsidaceae</taxon>
        <taxon>Streptomonospora</taxon>
    </lineage>
</organism>
<dbReference type="Gene3D" id="3.50.30.50">
    <property type="entry name" value="Putative cyclase"/>
    <property type="match status" value="1"/>
</dbReference>
<comment type="caution">
    <text evidence="1">The sequence shown here is derived from an EMBL/GenBank/DDBJ whole genome shotgun (WGS) entry which is preliminary data.</text>
</comment>
<evidence type="ECO:0000313" key="1">
    <source>
        <dbReference type="EMBL" id="KIH96500.1"/>
    </source>
</evidence>
<evidence type="ECO:0000313" key="2">
    <source>
        <dbReference type="Proteomes" id="UP000031675"/>
    </source>
</evidence>
<gene>
    <name evidence="1" type="ORF">LP52_24645</name>
</gene>